<dbReference type="AlphaFoldDB" id="A0AAV9WJQ7"/>
<proteinExistence type="predicted"/>
<dbReference type="EMBL" id="JAVHJL010000002">
    <property type="protein sequence ID" value="KAK6509763.1"/>
    <property type="molecule type" value="Genomic_DNA"/>
</dbReference>
<comment type="caution">
    <text evidence="1">The sequence shown here is derived from an EMBL/GenBank/DDBJ whole genome shotgun (WGS) entry which is preliminary data.</text>
</comment>
<dbReference type="Proteomes" id="UP001370758">
    <property type="component" value="Unassembled WGS sequence"/>
</dbReference>
<accession>A0AAV9WJQ7</accession>
<protein>
    <recommendedName>
        <fullName evidence="3">RING-type domain-containing protein</fullName>
    </recommendedName>
</protein>
<keyword evidence="2" id="KW-1185">Reference proteome</keyword>
<evidence type="ECO:0000313" key="1">
    <source>
        <dbReference type="EMBL" id="KAK6509763.1"/>
    </source>
</evidence>
<sequence length="372" mass="41799">MESLFRFEFLDSLKAHYAASRKGVLESWGVALANLNLGLLPDPADRPREVPVWEAPAPQPRRYTGRCKYATKNGRCPDDVASGDSPYCEFHSSLDPGETCSRCVPPRQRDEWEEMDGIYADAAGPPLSLSDPIPGGINWPCPTVSEAANVSIRELDFDYRPFYLKCSVCLECFEDPVYFWHPTTRQLCVCCRLCVNIKMDNAPAYVYPGPDSQYESRWRPNTVTGLYPGQGAEGFRVPRLFSATKIAALKLAFEQDFKKAIKTEAPLQICHFCNDIMVNPTVTCRDVPGEFWVRTLGDKATADVEGVQHVFCAHCLEDYCEVNACQPCVTCPFGDNYWYDDQIFPIHDESVTEAAHIAGRVWEDILQSVAHL</sequence>
<gene>
    <name evidence="1" type="ORF">TWF481_004493</name>
</gene>
<reference evidence="1 2" key="1">
    <citation type="submission" date="2023-08" db="EMBL/GenBank/DDBJ databases">
        <authorList>
            <person name="Palmer J.M."/>
        </authorList>
    </citation>
    <scope>NUCLEOTIDE SEQUENCE [LARGE SCALE GENOMIC DNA]</scope>
    <source>
        <strain evidence="1 2">TWF481</strain>
    </source>
</reference>
<name>A0AAV9WJQ7_9PEZI</name>
<evidence type="ECO:0008006" key="3">
    <source>
        <dbReference type="Google" id="ProtNLM"/>
    </source>
</evidence>
<organism evidence="1 2">
    <name type="scientific">Arthrobotrys musiformis</name>
    <dbReference type="NCBI Taxonomy" id="47236"/>
    <lineage>
        <taxon>Eukaryota</taxon>
        <taxon>Fungi</taxon>
        <taxon>Dikarya</taxon>
        <taxon>Ascomycota</taxon>
        <taxon>Pezizomycotina</taxon>
        <taxon>Orbiliomycetes</taxon>
        <taxon>Orbiliales</taxon>
        <taxon>Orbiliaceae</taxon>
        <taxon>Arthrobotrys</taxon>
    </lineage>
</organism>
<evidence type="ECO:0000313" key="2">
    <source>
        <dbReference type="Proteomes" id="UP001370758"/>
    </source>
</evidence>